<accession>A0A9Q8VF81</accession>
<keyword evidence="1 3" id="KW-0732">Signal</keyword>
<dbReference type="OrthoDB" id="5302720at2759"/>
<dbReference type="Pfam" id="PF05426">
    <property type="entry name" value="Alginate_lyase"/>
    <property type="match status" value="1"/>
</dbReference>
<keyword evidence="2" id="KW-0456">Lyase</keyword>
<dbReference type="GO" id="GO:0042597">
    <property type="term" value="C:periplasmic space"/>
    <property type="evidence" value="ECO:0007669"/>
    <property type="project" value="InterPro"/>
</dbReference>
<feature type="chain" id="PRO_5040495445" description="Alginate lyase domain-containing protein" evidence="3">
    <location>
        <begin position="22"/>
        <end position="401"/>
    </location>
</feature>
<feature type="domain" description="Alginate lyase" evidence="4">
    <location>
        <begin position="73"/>
        <end position="244"/>
    </location>
</feature>
<dbReference type="GeneID" id="72072409"/>
<evidence type="ECO:0000256" key="1">
    <source>
        <dbReference type="ARBA" id="ARBA00022729"/>
    </source>
</evidence>
<dbReference type="InterPro" id="IPR008397">
    <property type="entry name" value="Alginate_lyase_dom"/>
</dbReference>
<evidence type="ECO:0000256" key="3">
    <source>
        <dbReference type="SAM" id="SignalP"/>
    </source>
</evidence>
<dbReference type="AlphaFoldDB" id="A0A9Q8VF81"/>
<evidence type="ECO:0000313" key="6">
    <source>
        <dbReference type="Proteomes" id="UP000829364"/>
    </source>
</evidence>
<evidence type="ECO:0000313" key="5">
    <source>
        <dbReference type="EMBL" id="UNI24740.1"/>
    </source>
</evidence>
<dbReference type="Gene3D" id="1.50.10.100">
    <property type="entry name" value="Chondroitin AC/alginate lyase"/>
    <property type="match status" value="1"/>
</dbReference>
<dbReference type="EMBL" id="CP086365">
    <property type="protein sequence ID" value="UNI24740.1"/>
    <property type="molecule type" value="Genomic_DNA"/>
</dbReference>
<evidence type="ECO:0000256" key="2">
    <source>
        <dbReference type="ARBA" id="ARBA00023239"/>
    </source>
</evidence>
<keyword evidence="6" id="KW-1185">Reference proteome</keyword>
<gene>
    <name evidence="5" type="ORF">JDV02_010465</name>
</gene>
<dbReference type="KEGG" id="ptkz:JDV02_010465"/>
<organism evidence="5 6">
    <name type="scientific">Purpureocillium takamizusanense</name>
    <dbReference type="NCBI Taxonomy" id="2060973"/>
    <lineage>
        <taxon>Eukaryota</taxon>
        <taxon>Fungi</taxon>
        <taxon>Dikarya</taxon>
        <taxon>Ascomycota</taxon>
        <taxon>Pezizomycotina</taxon>
        <taxon>Sordariomycetes</taxon>
        <taxon>Hypocreomycetidae</taxon>
        <taxon>Hypocreales</taxon>
        <taxon>Ophiocordycipitaceae</taxon>
        <taxon>Purpureocillium</taxon>
    </lineage>
</organism>
<proteinExistence type="predicted"/>
<name>A0A9Q8VF81_9HYPO</name>
<feature type="signal peptide" evidence="3">
    <location>
        <begin position="1"/>
        <end position="21"/>
    </location>
</feature>
<reference evidence="5" key="1">
    <citation type="submission" date="2021-11" db="EMBL/GenBank/DDBJ databases">
        <title>Purpureocillium_takamizusanense_genome.</title>
        <authorList>
            <person name="Nguyen N.-H."/>
        </authorList>
    </citation>
    <scope>NUCLEOTIDE SEQUENCE</scope>
    <source>
        <strain evidence="5">PT3</strain>
    </source>
</reference>
<dbReference type="RefSeq" id="XP_047848221.1">
    <property type="nucleotide sequence ID" value="XM_047992207.1"/>
</dbReference>
<sequence length="401" mass="43997">MKLSMSLPALAAITSMATVQAAPQPNIPPPTKTVEADDTAKRAVFKHPGIFVDQARLDLMASKVGNAEQPWAAAYAALEKHEFATRAKPTPYPTVECGPYSTPDVGCRDERADAMAAYANALMWAATGDRARADRAIGFMNAWAQTVKAHTNSNAPLQAAWAAADWVRAGEIIRYTDAGWKSADVAAFGDMLRKVYLPLVKNGSRNPNNWELVLNEAAIGIAVFLDDKATYDATMKRFLRSAAQYFYLKTDGPRPVKPAGMTDEKQNWWWDGQIARGLEDGIAMEICRDLTHTGYGIASVSHIIETSKIQGRDLYKEEVGTRLRYALEFQTKYDPNGGAAPVPSWLCGGKLALHLEDVTEPGWNAMGREFDMPWSGGFTMKHRPAGANTLFVGWETLTHAQ</sequence>
<dbReference type="GO" id="GO:0016829">
    <property type="term" value="F:lyase activity"/>
    <property type="evidence" value="ECO:0007669"/>
    <property type="project" value="UniProtKB-KW"/>
</dbReference>
<protein>
    <recommendedName>
        <fullName evidence="4">Alginate lyase domain-containing protein</fullName>
    </recommendedName>
</protein>
<dbReference type="SUPFAM" id="SSF48230">
    <property type="entry name" value="Chondroitin AC/alginate lyase"/>
    <property type="match status" value="1"/>
</dbReference>
<dbReference type="Proteomes" id="UP000829364">
    <property type="component" value="Chromosome 12"/>
</dbReference>
<dbReference type="InterPro" id="IPR008929">
    <property type="entry name" value="Chondroitin_lyas"/>
</dbReference>
<evidence type="ECO:0000259" key="4">
    <source>
        <dbReference type="Pfam" id="PF05426"/>
    </source>
</evidence>